<dbReference type="AlphaFoldDB" id="A0A8T9SW12"/>
<keyword evidence="4" id="KW-1185">Reference proteome</keyword>
<evidence type="ECO:0000259" key="2">
    <source>
        <dbReference type="Pfam" id="PF18935"/>
    </source>
</evidence>
<feature type="signal peptide" evidence="1">
    <location>
        <begin position="1"/>
        <end position="25"/>
    </location>
</feature>
<dbReference type="EMBL" id="CP095053">
    <property type="protein sequence ID" value="UOR05927.1"/>
    <property type="molecule type" value="Genomic_DNA"/>
</dbReference>
<evidence type="ECO:0000313" key="3">
    <source>
        <dbReference type="EMBL" id="UOR05927.1"/>
    </source>
</evidence>
<accession>A0A8T9SW12</accession>
<dbReference type="Pfam" id="PF18935">
    <property type="entry name" value="DUF5683"/>
    <property type="match status" value="1"/>
</dbReference>
<evidence type="ECO:0000313" key="4">
    <source>
        <dbReference type="Proteomes" id="UP000829925"/>
    </source>
</evidence>
<name>A0A8T9SW12_9BACT</name>
<dbReference type="InterPro" id="IPR043738">
    <property type="entry name" value="DUF5683"/>
</dbReference>
<dbReference type="RefSeq" id="WP_245094608.1">
    <property type="nucleotide sequence ID" value="NZ_CP095053.1"/>
</dbReference>
<proteinExistence type="predicted"/>
<gene>
    <name evidence="3" type="ORF">MUN82_02220</name>
</gene>
<feature type="chain" id="PRO_5035825238" evidence="1">
    <location>
        <begin position="26"/>
        <end position="216"/>
    </location>
</feature>
<feature type="domain" description="DUF5683" evidence="2">
    <location>
        <begin position="62"/>
        <end position="206"/>
    </location>
</feature>
<organism evidence="3 4">
    <name type="scientific">Hymenobacter aerilatus</name>
    <dbReference type="NCBI Taxonomy" id="2932251"/>
    <lineage>
        <taxon>Bacteria</taxon>
        <taxon>Pseudomonadati</taxon>
        <taxon>Bacteroidota</taxon>
        <taxon>Cytophagia</taxon>
        <taxon>Cytophagales</taxon>
        <taxon>Hymenobacteraceae</taxon>
        <taxon>Hymenobacter</taxon>
    </lineage>
</organism>
<protein>
    <submittedName>
        <fullName evidence="3">DUF5683 domain-containing protein</fullName>
    </submittedName>
</protein>
<dbReference type="Proteomes" id="UP000829925">
    <property type="component" value="Chromosome"/>
</dbReference>
<sequence>MSVAFRCCVLVLLLAFLVITHQTQAQVTVTARSESSQVAKPRQGTAADSARKTEILFGRRVTRPTKAAFFSAILPGAGQVYNKKYWKLPLVYTVLGSAVAGQVHYQQLYREFKDAKQIRKDNDPLTIDKGKRTASLSNNSIEFYLNRFRPRRDVLISGVAAAYGLVILDALVDAHLRDFNVDDNLTWRCSPTFICQNTVIAPGMAVVITLPTSIRK</sequence>
<reference evidence="3 4" key="1">
    <citation type="submission" date="2022-04" db="EMBL/GenBank/DDBJ databases">
        <title>Hymenobacter sp. isolated from the air.</title>
        <authorList>
            <person name="Won M."/>
            <person name="Lee C.-M."/>
            <person name="Woen H.-Y."/>
            <person name="Kwon S.-W."/>
        </authorList>
    </citation>
    <scope>NUCLEOTIDE SEQUENCE [LARGE SCALE GENOMIC DNA]</scope>
    <source>
        <strain evidence="4">5413 J-13</strain>
    </source>
</reference>
<keyword evidence="1" id="KW-0732">Signal</keyword>
<dbReference type="KEGG" id="haei:MUN82_02220"/>
<evidence type="ECO:0000256" key="1">
    <source>
        <dbReference type="SAM" id="SignalP"/>
    </source>
</evidence>